<keyword evidence="2" id="KW-1185">Reference proteome</keyword>
<protein>
    <recommendedName>
        <fullName evidence="3">F-box domain-containing protein</fullName>
    </recommendedName>
</protein>
<organism evidence="1 2">
    <name type="scientific">Mycena metata</name>
    <dbReference type="NCBI Taxonomy" id="1033252"/>
    <lineage>
        <taxon>Eukaryota</taxon>
        <taxon>Fungi</taxon>
        <taxon>Dikarya</taxon>
        <taxon>Basidiomycota</taxon>
        <taxon>Agaricomycotina</taxon>
        <taxon>Agaricomycetes</taxon>
        <taxon>Agaricomycetidae</taxon>
        <taxon>Agaricales</taxon>
        <taxon>Marasmiineae</taxon>
        <taxon>Mycenaceae</taxon>
        <taxon>Mycena</taxon>
    </lineage>
</organism>
<accession>A0AAD7IG36</accession>
<evidence type="ECO:0000313" key="2">
    <source>
        <dbReference type="Proteomes" id="UP001215598"/>
    </source>
</evidence>
<dbReference type="EMBL" id="JARKIB010000100">
    <property type="protein sequence ID" value="KAJ7741013.1"/>
    <property type="molecule type" value="Genomic_DNA"/>
</dbReference>
<evidence type="ECO:0000313" key="1">
    <source>
        <dbReference type="EMBL" id="KAJ7741013.1"/>
    </source>
</evidence>
<proteinExistence type="predicted"/>
<evidence type="ECO:0008006" key="3">
    <source>
        <dbReference type="Google" id="ProtNLM"/>
    </source>
</evidence>
<dbReference type="AlphaFoldDB" id="A0AAD7IG36"/>
<comment type="caution">
    <text evidence="1">The sequence shown here is derived from an EMBL/GenBank/DDBJ whole genome shotgun (WGS) entry which is preliminary data.</text>
</comment>
<sequence>MQSHQARRDPTPYPVLTLPPEITSEIFLCCLPETREFDVLNPKEAPLLLTHVCGAWRQIAIATPQLWTAFYIAEENGFFGKCSGNLIHSRRLLPVLRRHERDVHSLELYVDVGDLVMIDPPLECVSLQKLTIGILIDSEELPSSSLPLELFDTDLPLLREVLLSAAALSFLALPWQQLTKFTGELYHARDCLEALRAMPNLIECAFAAWRDDARDSDEIFHHPNIQHFTVLGRLTFDANAASVDILGHVTLPALRTLEIKDVDDFNASTLDSFLLRSAAPLQKLVICPSEGDEVTEIILSDTFLALPLTELEIWRPSINEDNLPPLLDHLARDANALPWLRNLSFRDCDFWMPLGAVVDNAALLVTQRRHLAGCQLLRSFHLVARMRWDASSDTLTSEATDAFENLKESGMDIYIRVFHTSLFGAQLGPNLTPNFDRNLAKLDSKLGRDV</sequence>
<reference evidence="1" key="1">
    <citation type="submission" date="2023-03" db="EMBL/GenBank/DDBJ databases">
        <title>Massive genome expansion in bonnet fungi (Mycena s.s.) driven by repeated elements and novel gene families across ecological guilds.</title>
        <authorList>
            <consortium name="Lawrence Berkeley National Laboratory"/>
            <person name="Harder C.B."/>
            <person name="Miyauchi S."/>
            <person name="Viragh M."/>
            <person name="Kuo A."/>
            <person name="Thoen E."/>
            <person name="Andreopoulos B."/>
            <person name="Lu D."/>
            <person name="Skrede I."/>
            <person name="Drula E."/>
            <person name="Henrissat B."/>
            <person name="Morin E."/>
            <person name="Kohler A."/>
            <person name="Barry K."/>
            <person name="LaButti K."/>
            <person name="Morin E."/>
            <person name="Salamov A."/>
            <person name="Lipzen A."/>
            <person name="Mereny Z."/>
            <person name="Hegedus B."/>
            <person name="Baldrian P."/>
            <person name="Stursova M."/>
            <person name="Weitz H."/>
            <person name="Taylor A."/>
            <person name="Grigoriev I.V."/>
            <person name="Nagy L.G."/>
            <person name="Martin F."/>
            <person name="Kauserud H."/>
        </authorList>
    </citation>
    <scope>NUCLEOTIDE SEQUENCE</scope>
    <source>
        <strain evidence="1">CBHHK182m</strain>
    </source>
</reference>
<dbReference type="Proteomes" id="UP001215598">
    <property type="component" value="Unassembled WGS sequence"/>
</dbReference>
<gene>
    <name evidence="1" type="ORF">B0H16DRAFT_1890580</name>
</gene>
<name>A0AAD7IG36_9AGAR</name>